<comment type="function">
    <text evidence="1 9">Catalyzes the acetylation of L-2,4-diaminobutyrate (DABA) to gamma-N-acetyl-alpha,gamma-diaminobutyric acid (ADABA) with acetyl coenzyme A.</text>
</comment>
<evidence type="ECO:0000256" key="3">
    <source>
        <dbReference type="ARBA" id="ARBA00010712"/>
    </source>
</evidence>
<dbReference type="InterPro" id="IPR012772">
    <property type="entry name" value="Ectoine_EctA"/>
</dbReference>
<accession>A0ABY8C1E3</accession>
<reference evidence="12 13" key="1">
    <citation type="submission" date="2023-03" db="EMBL/GenBank/DDBJ databases">
        <title>Genome sequence of Microbacterium sp. KACC 23027.</title>
        <authorList>
            <person name="Kim S."/>
            <person name="Heo J."/>
            <person name="Kwon S.-W."/>
        </authorList>
    </citation>
    <scope>NUCLEOTIDE SEQUENCE [LARGE SCALE GENOMIC DNA]</scope>
    <source>
        <strain evidence="12 13">KACC 23027</strain>
    </source>
</reference>
<proteinExistence type="inferred from homology"/>
<dbReference type="EC" id="2.3.1.178" evidence="4 9"/>
<evidence type="ECO:0000256" key="1">
    <source>
        <dbReference type="ARBA" id="ARBA00003741"/>
    </source>
</evidence>
<evidence type="ECO:0000256" key="7">
    <source>
        <dbReference type="ARBA" id="ARBA00023315"/>
    </source>
</evidence>
<dbReference type="PROSITE" id="PS51186">
    <property type="entry name" value="GNAT"/>
    <property type="match status" value="1"/>
</dbReference>
<dbReference type="Proteomes" id="UP001214553">
    <property type="component" value="Chromosome"/>
</dbReference>
<feature type="region of interest" description="Disordered" evidence="10">
    <location>
        <begin position="1"/>
        <end position="25"/>
    </location>
</feature>
<evidence type="ECO:0000256" key="9">
    <source>
        <dbReference type="RuleBase" id="RU365045"/>
    </source>
</evidence>
<dbReference type="Gene3D" id="3.40.630.30">
    <property type="match status" value="1"/>
</dbReference>
<evidence type="ECO:0000256" key="6">
    <source>
        <dbReference type="ARBA" id="ARBA00022679"/>
    </source>
</evidence>
<keyword evidence="7 9" id="KW-0012">Acyltransferase</keyword>
<keyword evidence="6 9" id="KW-0808">Transferase</keyword>
<dbReference type="SUPFAM" id="SSF55729">
    <property type="entry name" value="Acyl-CoA N-acyltransferases (Nat)"/>
    <property type="match status" value="1"/>
</dbReference>
<dbReference type="RefSeq" id="WP_275279292.1">
    <property type="nucleotide sequence ID" value="NZ_CP119108.1"/>
</dbReference>
<evidence type="ECO:0000256" key="10">
    <source>
        <dbReference type="SAM" id="MobiDB-lite"/>
    </source>
</evidence>
<comment type="catalytic activity">
    <reaction evidence="8 9">
        <text>L-2,4-diaminobutanoate + acetyl-CoA = (2S)-4-acetamido-2-aminobutanoate + CoA + H(+)</text>
        <dbReference type="Rhea" id="RHEA:16901"/>
        <dbReference type="ChEBI" id="CHEBI:15378"/>
        <dbReference type="ChEBI" id="CHEBI:57287"/>
        <dbReference type="ChEBI" id="CHEBI:57288"/>
        <dbReference type="ChEBI" id="CHEBI:58761"/>
        <dbReference type="ChEBI" id="CHEBI:58929"/>
        <dbReference type="EC" id="2.3.1.178"/>
    </reaction>
</comment>
<dbReference type="EMBL" id="CP119108">
    <property type="protein sequence ID" value="WEG09942.1"/>
    <property type="molecule type" value="Genomic_DNA"/>
</dbReference>
<evidence type="ECO:0000313" key="12">
    <source>
        <dbReference type="EMBL" id="WEG09942.1"/>
    </source>
</evidence>
<dbReference type="Pfam" id="PF00583">
    <property type="entry name" value="Acetyltransf_1"/>
    <property type="match status" value="1"/>
</dbReference>
<dbReference type="GO" id="GO:0033816">
    <property type="term" value="F:diaminobutyrate acetyltransferase activity"/>
    <property type="evidence" value="ECO:0007669"/>
    <property type="project" value="UniProtKB-EC"/>
</dbReference>
<gene>
    <name evidence="9 12" type="primary">ectA</name>
    <name evidence="12" type="ORF">PU630_05135</name>
</gene>
<keyword evidence="13" id="KW-1185">Reference proteome</keyword>
<feature type="domain" description="N-acetyltransferase" evidence="11">
    <location>
        <begin position="23"/>
        <end position="169"/>
    </location>
</feature>
<protein>
    <recommendedName>
        <fullName evidence="5 9">L-2,4-diaminobutyric acid acetyltransferase</fullName>
        <shortName evidence="9">DABA acetyltransferase</shortName>
        <ecNumber evidence="4 9">2.3.1.178</ecNumber>
    </recommendedName>
</protein>
<comment type="similarity">
    <text evidence="3 9">Belongs to the acetyltransferase family. EctA subfamily.</text>
</comment>
<comment type="pathway">
    <text evidence="2 9">Amine and polyamine biosynthesis; ectoine biosynthesis; L-ectoine from L-aspartate 4-semialdehyde: step 2/3.</text>
</comment>
<evidence type="ECO:0000256" key="2">
    <source>
        <dbReference type="ARBA" id="ARBA00004978"/>
    </source>
</evidence>
<organism evidence="12 13">
    <name type="scientific">Microbacterium horticulturae</name>
    <dbReference type="NCBI Taxonomy" id="3028316"/>
    <lineage>
        <taxon>Bacteria</taxon>
        <taxon>Bacillati</taxon>
        <taxon>Actinomycetota</taxon>
        <taxon>Actinomycetes</taxon>
        <taxon>Micrococcales</taxon>
        <taxon>Microbacteriaceae</taxon>
        <taxon>Microbacterium</taxon>
    </lineage>
</organism>
<sequence length="182" mass="20159">MLRSVEAPHYHATGVSDPGSDTEVIRPPRTADGAAMWRIARDSGTLDLNSSYAYLLWARDFAATTRVFEVDGEIGGYVTGFRRPEQPDCLFVWQVAVDERLRGRGAAGRLLDAVVTAQGERVRWVETTITDDNTASQRLFQAFARRHGAVLTVEPLFTGDGFPDGHDAEPLYRIGEFDASRD</sequence>
<dbReference type="NCBIfam" id="TIGR02406">
    <property type="entry name" value="ectoine_EctA"/>
    <property type="match status" value="1"/>
</dbReference>
<evidence type="ECO:0000256" key="5">
    <source>
        <dbReference type="ARBA" id="ARBA00017935"/>
    </source>
</evidence>
<name>A0ABY8C1E3_9MICO</name>
<evidence type="ECO:0000259" key="11">
    <source>
        <dbReference type="PROSITE" id="PS51186"/>
    </source>
</evidence>
<evidence type="ECO:0000256" key="8">
    <source>
        <dbReference type="ARBA" id="ARBA00048924"/>
    </source>
</evidence>
<dbReference type="InterPro" id="IPR016181">
    <property type="entry name" value="Acyl_CoA_acyltransferase"/>
</dbReference>
<dbReference type="CDD" id="cd04301">
    <property type="entry name" value="NAT_SF"/>
    <property type="match status" value="1"/>
</dbReference>
<evidence type="ECO:0000313" key="13">
    <source>
        <dbReference type="Proteomes" id="UP001214553"/>
    </source>
</evidence>
<evidence type="ECO:0000256" key="4">
    <source>
        <dbReference type="ARBA" id="ARBA00012355"/>
    </source>
</evidence>
<dbReference type="InterPro" id="IPR000182">
    <property type="entry name" value="GNAT_dom"/>
</dbReference>